<dbReference type="OrthoDB" id="60033at2759"/>
<feature type="coiled-coil region" evidence="9">
    <location>
        <begin position="133"/>
        <end position="160"/>
    </location>
</feature>
<keyword evidence="4" id="KW-0346">Stress response</keyword>
<keyword evidence="13" id="KW-1185">Reference proteome</keyword>
<dbReference type="SMART" id="SM00415">
    <property type="entry name" value="HSF"/>
    <property type="match status" value="1"/>
</dbReference>
<feature type="region of interest" description="Disordered" evidence="10">
    <location>
        <begin position="454"/>
        <end position="473"/>
    </location>
</feature>
<dbReference type="InterPro" id="IPR036388">
    <property type="entry name" value="WH-like_DNA-bd_sf"/>
</dbReference>
<comment type="similarity">
    <text evidence="8">Belongs to the HSF family. Class A subfamily.</text>
</comment>
<dbReference type="Pfam" id="PF00447">
    <property type="entry name" value="HSF_DNA-bind"/>
    <property type="match status" value="1"/>
</dbReference>
<evidence type="ECO:0000313" key="12">
    <source>
        <dbReference type="EMBL" id="TXG48736.1"/>
    </source>
</evidence>
<dbReference type="PANTHER" id="PTHR10015:SF427">
    <property type="entry name" value="HEAT SHOCK FACTOR PROTEIN"/>
    <property type="match status" value="1"/>
</dbReference>
<name>A0A5C7GXC2_9ROSI</name>
<feature type="compositionally biased region" description="Polar residues" evidence="10">
    <location>
        <begin position="204"/>
        <end position="216"/>
    </location>
</feature>
<evidence type="ECO:0000256" key="6">
    <source>
        <dbReference type="ARBA" id="ARBA00023163"/>
    </source>
</evidence>
<evidence type="ECO:0000256" key="2">
    <source>
        <dbReference type="ARBA" id="ARBA00022553"/>
    </source>
</evidence>
<dbReference type="AlphaFoldDB" id="A0A5C7GXC2"/>
<proteinExistence type="inferred from homology"/>
<dbReference type="InterPro" id="IPR000232">
    <property type="entry name" value="HSF_DNA-bd"/>
</dbReference>
<dbReference type="GO" id="GO:0005634">
    <property type="term" value="C:nucleus"/>
    <property type="evidence" value="ECO:0007669"/>
    <property type="project" value="UniProtKB-SubCell"/>
</dbReference>
<evidence type="ECO:0000256" key="10">
    <source>
        <dbReference type="SAM" id="MobiDB-lite"/>
    </source>
</evidence>
<dbReference type="EMBL" id="VAHF01000012">
    <property type="protein sequence ID" value="TXG48736.1"/>
    <property type="molecule type" value="Genomic_DNA"/>
</dbReference>
<keyword evidence="6" id="KW-0804">Transcription</keyword>
<sequence length="502" mass="55766">MDSMSSSSSANGNSLPPFLSKIYDMVEDPSTNDVVSWSASNNSFVVWKVAEFSRDLLPKYFKHNNFSSFVRQLNTYGFRKVDPDRYEFANEGFLRGQKHLLKSISRRKPAQVHSQPPPQLQSSSVGACVEVGKFGLEEEVEILKRDKNVLMQELVRLRQQQHTTDCQLQTVGQRVQVMEQRQQQMMSFLAKAMHSPAFLSQLVQQQNESNRRISSGNKKRRLPRQDEENSACEYGTNAPNGQIIKFQPSMNEAAKAMLHQILKMDASSRLEPPMNNHGTFLIDNIPSANVLDNGSTSRQISGVTLAEVPPTSGQSYMTAESRFPVSCPSTAISENQCSPCVVTDSVKVDQIPEMGMHDSTEDTVFPNFTQLQETNPENSISISDVNHVVSDNLNAEFVDPMSAIFGGKVSGEADAFSPDHDADILSDGIAKLPGIEDVFWEQFLSASPLTGDTDEINSSSLESGMTNEQGLHSGQENGWDKIQHMHHLTEQMGLLSSEGRRI</sequence>
<keyword evidence="2" id="KW-0597">Phosphoprotein</keyword>
<evidence type="ECO:0000256" key="3">
    <source>
        <dbReference type="ARBA" id="ARBA00023015"/>
    </source>
</evidence>
<feature type="region of interest" description="Disordered" evidence="10">
    <location>
        <begin position="204"/>
        <end position="238"/>
    </location>
</feature>
<evidence type="ECO:0000256" key="8">
    <source>
        <dbReference type="ARBA" id="ARBA00061350"/>
    </source>
</evidence>
<dbReference type="Proteomes" id="UP000323000">
    <property type="component" value="Chromosome 12"/>
</dbReference>
<keyword evidence="5" id="KW-0238">DNA-binding</keyword>
<reference evidence="13" key="1">
    <citation type="journal article" date="2019" name="Gigascience">
        <title>De novo genome assembly of the endangered Acer yangbiense, a plant species with extremely small populations endemic to Yunnan Province, China.</title>
        <authorList>
            <person name="Yang J."/>
            <person name="Wariss H.M."/>
            <person name="Tao L."/>
            <person name="Zhang R."/>
            <person name="Yun Q."/>
            <person name="Hollingsworth P."/>
            <person name="Dao Z."/>
            <person name="Luo G."/>
            <person name="Guo H."/>
            <person name="Ma Y."/>
            <person name="Sun W."/>
        </authorList>
    </citation>
    <scope>NUCLEOTIDE SEQUENCE [LARGE SCALE GENOMIC DNA]</scope>
    <source>
        <strain evidence="13">cv. Malutang</strain>
    </source>
</reference>
<gene>
    <name evidence="12" type="ORF">EZV62_024611</name>
</gene>
<accession>A0A5C7GXC2</accession>
<dbReference type="InterPro" id="IPR036390">
    <property type="entry name" value="WH_DNA-bd_sf"/>
</dbReference>
<evidence type="ECO:0000256" key="9">
    <source>
        <dbReference type="SAM" id="Coils"/>
    </source>
</evidence>
<dbReference type="SUPFAM" id="SSF46785">
    <property type="entry name" value="Winged helix' DNA-binding domain"/>
    <property type="match status" value="1"/>
</dbReference>
<evidence type="ECO:0000256" key="1">
    <source>
        <dbReference type="ARBA" id="ARBA00004123"/>
    </source>
</evidence>
<evidence type="ECO:0000313" key="13">
    <source>
        <dbReference type="Proteomes" id="UP000323000"/>
    </source>
</evidence>
<organism evidence="12 13">
    <name type="scientific">Acer yangbiense</name>
    <dbReference type="NCBI Taxonomy" id="1000413"/>
    <lineage>
        <taxon>Eukaryota</taxon>
        <taxon>Viridiplantae</taxon>
        <taxon>Streptophyta</taxon>
        <taxon>Embryophyta</taxon>
        <taxon>Tracheophyta</taxon>
        <taxon>Spermatophyta</taxon>
        <taxon>Magnoliopsida</taxon>
        <taxon>eudicotyledons</taxon>
        <taxon>Gunneridae</taxon>
        <taxon>Pentapetalae</taxon>
        <taxon>rosids</taxon>
        <taxon>malvids</taxon>
        <taxon>Sapindales</taxon>
        <taxon>Sapindaceae</taxon>
        <taxon>Hippocastanoideae</taxon>
        <taxon>Acereae</taxon>
        <taxon>Acer</taxon>
    </lineage>
</organism>
<evidence type="ECO:0000256" key="7">
    <source>
        <dbReference type="ARBA" id="ARBA00023242"/>
    </source>
</evidence>
<keyword evidence="9" id="KW-0175">Coiled coil</keyword>
<dbReference type="PROSITE" id="PS00434">
    <property type="entry name" value="HSF_DOMAIN"/>
    <property type="match status" value="1"/>
</dbReference>
<protein>
    <recommendedName>
        <fullName evidence="11">HSF-type DNA-binding domain-containing protein</fullName>
    </recommendedName>
</protein>
<dbReference type="GO" id="GO:0006357">
    <property type="term" value="P:regulation of transcription by RNA polymerase II"/>
    <property type="evidence" value="ECO:0007669"/>
    <property type="project" value="TreeGrafter"/>
</dbReference>
<evidence type="ECO:0000259" key="11">
    <source>
        <dbReference type="PROSITE" id="PS00434"/>
    </source>
</evidence>
<dbReference type="PRINTS" id="PR00056">
    <property type="entry name" value="HSFDOMAIN"/>
</dbReference>
<dbReference type="FunFam" id="1.10.10.10:FF:000057">
    <property type="entry name" value="Heat shock transcription factor 1"/>
    <property type="match status" value="1"/>
</dbReference>
<comment type="caution">
    <text evidence="12">The sequence shown here is derived from an EMBL/GenBank/DDBJ whole genome shotgun (WGS) entry which is preliminary data.</text>
</comment>
<dbReference type="PANTHER" id="PTHR10015">
    <property type="entry name" value="HEAT SHOCK TRANSCRIPTION FACTOR"/>
    <property type="match status" value="1"/>
</dbReference>
<feature type="domain" description="HSF-type DNA-binding" evidence="11">
    <location>
        <begin position="57"/>
        <end position="81"/>
    </location>
</feature>
<dbReference type="Gene3D" id="1.10.10.10">
    <property type="entry name" value="Winged helix-like DNA-binding domain superfamily/Winged helix DNA-binding domain"/>
    <property type="match status" value="1"/>
</dbReference>
<comment type="subcellular location">
    <subcellularLocation>
        <location evidence="1">Nucleus</location>
    </subcellularLocation>
</comment>
<dbReference type="GO" id="GO:0003700">
    <property type="term" value="F:DNA-binding transcription factor activity"/>
    <property type="evidence" value="ECO:0007669"/>
    <property type="project" value="InterPro"/>
</dbReference>
<evidence type="ECO:0000256" key="5">
    <source>
        <dbReference type="ARBA" id="ARBA00023125"/>
    </source>
</evidence>
<dbReference type="GO" id="GO:0034605">
    <property type="term" value="P:cellular response to heat"/>
    <property type="evidence" value="ECO:0007669"/>
    <property type="project" value="TreeGrafter"/>
</dbReference>
<keyword evidence="7" id="KW-0539">Nucleus</keyword>
<evidence type="ECO:0000256" key="4">
    <source>
        <dbReference type="ARBA" id="ARBA00023016"/>
    </source>
</evidence>
<dbReference type="GO" id="GO:0000978">
    <property type="term" value="F:RNA polymerase II cis-regulatory region sequence-specific DNA binding"/>
    <property type="evidence" value="ECO:0007669"/>
    <property type="project" value="TreeGrafter"/>
</dbReference>
<keyword evidence="3" id="KW-0805">Transcription regulation</keyword>